<reference evidence="2" key="1">
    <citation type="submission" date="2022-06" db="EMBL/GenBank/DDBJ databases">
        <title>Complete genome sequences of two strains of the flax pathogen Septoria linicola.</title>
        <authorList>
            <person name="Lapalu N."/>
            <person name="Simon A."/>
            <person name="Demenou B."/>
            <person name="Paumier D."/>
            <person name="Guillot M.-P."/>
            <person name="Gout L."/>
            <person name="Valade R."/>
        </authorList>
    </citation>
    <scope>NUCLEOTIDE SEQUENCE</scope>
    <source>
        <strain evidence="2">SE15195</strain>
    </source>
</reference>
<dbReference type="OrthoDB" id="3640679at2759"/>
<dbReference type="Pfam" id="PF00646">
    <property type="entry name" value="F-box"/>
    <property type="match status" value="1"/>
</dbReference>
<evidence type="ECO:0000259" key="1">
    <source>
        <dbReference type="Pfam" id="PF00646"/>
    </source>
</evidence>
<feature type="domain" description="F-box" evidence="1">
    <location>
        <begin position="88"/>
        <end position="122"/>
    </location>
</feature>
<sequence length="284" mass="32811">MADSEETTPTWRVDDSPDLARLHLERDTVSGTIDLVHRQTSLISQMLALLENTTSGATGLPTRDGSHVAELKQETKESATERCLAVTELLEKILLHLDPTEMFGVQRVSRTFRDTITESRLLRQRMLLEPSVAPHSWDYVHDFIGSRKICHATRPFEFQLFPHCDSDEQHMVIEVWIKFDSIKRAMERPEEHFAIEKNAFDVASESWRRIRLDMKLEVRYFALIPPNVKWPEFTDEEHISEGITLGGLLEKAVRYVGENCSQICGKDAWEALKCMVLRERYGDR</sequence>
<dbReference type="EMBL" id="CP099429">
    <property type="protein sequence ID" value="USW59295.1"/>
    <property type="molecule type" value="Genomic_DNA"/>
</dbReference>
<organism evidence="2 3">
    <name type="scientific">Septoria linicola</name>
    <dbReference type="NCBI Taxonomy" id="215465"/>
    <lineage>
        <taxon>Eukaryota</taxon>
        <taxon>Fungi</taxon>
        <taxon>Dikarya</taxon>
        <taxon>Ascomycota</taxon>
        <taxon>Pezizomycotina</taxon>
        <taxon>Dothideomycetes</taxon>
        <taxon>Dothideomycetidae</taxon>
        <taxon>Mycosphaerellales</taxon>
        <taxon>Mycosphaerellaceae</taxon>
        <taxon>Septoria</taxon>
    </lineage>
</organism>
<dbReference type="InterPro" id="IPR001810">
    <property type="entry name" value="F-box_dom"/>
</dbReference>
<evidence type="ECO:0000313" key="2">
    <source>
        <dbReference type="EMBL" id="USW59295.1"/>
    </source>
</evidence>
<dbReference type="Proteomes" id="UP001056384">
    <property type="component" value="Chromosome 12"/>
</dbReference>
<evidence type="ECO:0000313" key="3">
    <source>
        <dbReference type="Proteomes" id="UP001056384"/>
    </source>
</evidence>
<accession>A0A9Q9EQN1</accession>
<dbReference type="SUPFAM" id="SSF81383">
    <property type="entry name" value="F-box domain"/>
    <property type="match status" value="1"/>
</dbReference>
<dbReference type="AlphaFoldDB" id="A0A9Q9EQN1"/>
<protein>
    <submittedName>
        <fullName evidence="2">F-box domain-containing protein</fullName>
    </submittedName>
</protein>
<keyword evidence="3" id="KW-1185">Reference proteome</keyword>
<dbReference type="InterPro" id="IPR036047">
    <property type="entry name" value="F-box-like_dom_sf"/>
</dbReference>
<gene>
    <name evidence="2" type="ORF">Slin15195_G126140</name>
</gene>
<name>A0A9Q9EQN1_9PEZI</name>
<proteinExistence type="predicted"/>